<protein>
    <submittedName>
        <fullName evidence="1">Uncharacterized protein</fullName>
    </submittedName>
</protein>
<proteinExistence type="predicted"/>
<accession>A0A8X6S9J2</accession>
<keyword evidence="2" id="KW-1185">Reference proteome</keyword>
<reference evidence="1" key="1">
    <citation type="submission" date="2020-08" db="EMBL/GenBank/DDBJ databases">
        <title>Multicomponent nature underlies the extraordinary mechanical properties of spider dragline silk.</title>
        <authorList>
            <person name="Kono N."/>
            <person name="Nakamura H."/>
            <person name="Mori M."/>
            <person name="Yoshida Y."/>
            <person name="Ohtoshi R."/>
            <person name="Malay A.D."/>
            <person name="Moran D.A.P."/>
            <person name="Tomita M."/>
            <person name="Numata K."/>
            <person name="Arakawa K."/>
        </authorList>
    </citation>
    <scope>NUCLEOTIDE SEQUENCE</scope>
</reference>
<dbReference type="Proteomes" id="UP000887159">
    <property type="component" value="Unassembled WGS sequence"/>
</dbReference>
<evidence type="ECO:0000313" key="1">
    <source>
        <dbReference type="EMBL" id="GFY04431.1"/>
    </source>
</evidence>
<evidence type="ECO:0000313" key="2">
    <source>
        <dbReference type="Proteomes" id="UP000887159"/>
    </source>
</evidence>
<dbReference type="AlphaFoldDB" id="A0A8X6S9J2"/>
<comment type="caution">
    <text evidence="1">The sequence shown here is derived from an EMBL/GenBank/DDBJ whole genome shotgun (WGS) entry which is preliminary data.</text>
</comment>
<dbReference type="EMBL" id="BMAU01021244">
    <property type="protein sequence ID" value="GFY04431.1"/>
    <property type="molecule type" value="Genomic_DNA"/>
</dbReference>
<name>A0A8X6S9J2_TRICX</name>
<gene>
    <name evidence="1" type="ORF">TNCV_4415191</name>
</gene>
<sequence length="72" mass="7835">MFLTFKNEVCPKTLEPTEKDLVLYICIKEVGFECSEDVPRGSDTVGRRHCAAQCEPFSFCGTNASQDGGGGN</sequence>
<organism evidence="1 2">
    <name type="scientific">Trichonephila clavipes</name>
    <name type="common">Golden silk orbweaver</name>
    <name type="synonym">Nephila clavipes</name>
    <dbReference type="NCBI Taxonomy" id="2585209"/>
    <lineage>
        <taxon>Eukaryota</taxon>
        <taxon>Metazoa</taxon>
        <taxon>Ecdysozoa</taxon>
        <taxon>Arthropoda</taxon>
        <taxon>Chelicerata</taxon>
        <taxon>Arachnida</taxon>
        <taxon>Araneae</taxon>
        <taxon>Araneomorphae</taxon>
        <taxon>Entelegynae</taxon>
        <taxon>Araneoidea</taxon>
        <taxon>Nephilidae</taxon>
        <taxon>Trichonephila</taxon>
    </lineage>
</organism>